<dbReference type="Proteomes" id="UP000028712">
    <property type="component" value="Unassembled WGS sequence"/>
</dbReference>
<evidence type="ECO:0000313" key="4">
    <source>
        <dbReference type="Proteomes" id="UP000028712"/>
    </source>
</evidence>
<keyword evidence="5" id="KW-1185">Reference proteome</keyword>
<dbReference type="PANTHER" id="PTHR13696:SF52">
    <property type="entry name" value="PARA FAMILY PROTEIN CT_582"/>
    <property type="match status" value="1"/>
</dbReference>
<feature type="domain" description="CobQ/CobB/MinD/ParA nucleotide binding" evidence="1">
    <location>
        <begin position="11"/>
        <end position="146"/>
    </location>
</feature>
<dbReference type="Proteomes" id="UP000198424">
    <property type="component" value="Unassembled WGS sequence"/>
</dbReference>
<dbReference type="EMBL" id="MUGY01000008">
    <property type="protein sequence ID" value="OXA95106.1"/>
    <property type="molecule type" value="Genomic_DNA"/>
</dbReference>
<dbReference type="eggNOG" id="COG1192">
    <property type="taxonomic scope" value="Bacteria"/>
</dbReference>
<evidence type="ECO:0000259" key="1">
    <source>
        <dbReference type="Pfam" id="PF01656"/>
    </source>
</evidence>
<name>A0A086AKQ7_FLAHY</name>
<dbReference type="InterPro" id="IPR050678">
    <property type="entry name" value="DNA_Partitioning_ATPase"/>
</dbReference>
<dbReference type="InterPro" id="IPR002586">
    <property type="entry name" value="CobQ/CobB/MinD/ParA_Nub-bd_dom"/>
</dbReference>
<dbReference type="OrthoDB" id="978593at2"/>
<dbReference type="CDD" id="cd02042">
    <property type="entry name" value="ParAB_family"/>
    <property type="match status" value="1"/>
</dbReference>
<evidence type="ECO:0000313" key="3">
    <source>
        <dbReference type="EMBL" id="OXA95106.1"/>
    </source>
</evidence>
<protein>
    <submittedName>
        <fullName evidence="2">Conjugal transfer protein TraA</fullName>
    </submittedName>
</protein>
<reference evidence="2 4" key="1">
    <citation type="submission" date="2014-07" db="EMBL/GenBank/DDBJ databases">
        <title>Genome of Flavobacterium hydatis DSM 2063.</title>
        <authorList>
            <person name="Pipes S.E."/>
            <person name="Stropko S.J."/>
            <person name="Newman J.D."/>
        </authorList>
    </citation>
    <scope>NUCLEOTIDE SEQUENCE [LARGE SCALE GENOMIC DNA]</scope>
    <source>
        <strain evidence="2 4">DSM 2063</strain>
    </source>
</reference>
<evidence type="ECO:0000313" key="5">
    <source>
        <dbReference type="Proteomes" id="UP000198424"/>
    </source>
</evidence>
<dbReference type="EMBL" id="JPRM01000010">
    <property type="protein sequence ID" value="KFF17271.1"/>
    <property type="molecule type" value="Genomic_DNA"/>
</dbReference>
<sequence length="255" mass="29155">MERKMKTLKISFSTPKGGVGKSTMTALLSSVLHYRLGFNVVVIDCDFPQHSLANMRERDLKTIMQNNYHKRAAMKLYQSINKKAYPIISCKAEDALSKALEYVNESAIEPDIIFFDLPGTANTKGVLTTLRRMDFIFSPISADRLVMESTLSFTKAFLGLPETDESNKDQKMWMFWNQVDGREKTGIYEAYQSVINELDLSVMTSKIMDSKRFRKETDDTLNSVFRSSLLPAEPQLMKATRIDLFVDEFLKIVNL</sequence>
<gene>
    <name evidence="3" type="ORF">B0A62_09385</name>
    <name evidence="2" type="ORF">IW20_07960</name>
</gene>
<dbReference type="Gene3D" id="3.40.50.300">
    <property type="entry name" value="P-loop containing nucleotide triphosphate hydrolases"/>
    <property type="match status" value="1"/>
</dbReference>
<reference evidence="3 5" key="2">
    <citation type="submission" date="2016-11" db="EMBL/GenBank/DDBJ databases">
        <title>Whole genomes of Flavobacteriaceae.</title>
        <authorList>
            <person name="Stine C."/>
            <person name="Li C."/>
            <person name="Tadesse D."/>
        </authorList>
    </citation>
    <scope>NUCLEOTIDE SEQUENCE [LARGE SCALE GENOMIC DNA]</scope>
    <source>
        <strain evidence="3 5">ATCC 29551</strain>
    </source>
</reference>
<dbReference type="InterPro" id="IPR027417">
    <property type="entry name" value="P-loop_NTPase"/>
</dbReference>
<comment type="caution">
    <text evidence="2">The sequence shown here is derived from an EMBL/GenBank/DDBJ whole genome shotgun (WGS) entry which is preliminary data.</text>
</comment>
<proteinExistence type="predicted"/>
<accession>A0A086AKQ7</accession>
<organism evidence="2 4">
    <name type="scientific">Flavobacterium hydatis</name>
    <name type="common">Cytophaga aquatilis</name>
    <dbReference type="NCBI Taxonomy" id="991"/>
    <lineage>
        <taxon>Bacteria</taxon>
        <taxon>Pseudomonadati</taxon>
        <taxon>Bacteroidota</taxon>
        <taxon>Flavobacteriia</taxon>
        <taxon>Flavobacteriales</taxon>
        <taxon>Flavobacteriaceae</taxon>
        <taxon>Flavobacterium</taxon>
    </lineage>
</organism>
<dbReference type="AlphaFoldDB" id="A0A086AKQ7"/>
<dbReference type="Pfam" id="PF01656">
    <property type="entry name" value="CbiA"/>
    <property type="match status" value="1"/>
</dbReference>
<dbReference type="RefSeq" id="WP_035620628.1">
    <property type="nucleotide sequence ID" value="NZ_JBEWQG010000003.1"/>
</dbReference>
<dbReference type="SUPFAM" id="SSF52540">
    <property type="entry name" value="P-loop containing nucleoside triphosphate hydrolases"/>
    <property type="match status" value="1"/>
</dbReference>
<dbReference type="PANTHER" id="PTHR13696">
    <property type="entry name" value="P-LOOP CONTAINING NUCLEOSIDE TRIPHOSPHATE HYDROLASE"/>
    <property type="match status" value="1"/>
</dbReference>
<dbReference type="STRING" id="991.IW20_07960"/>
<evidence type="ECO:0000313" key="2">
    <source>
        <dbReference type="EMBL" id="KFF17271.1"/>
    </source>
</evidence>